<organism evidence="2 4">
    <name type="scientific">Cucumis melo var. makuwa</name>
    <name type="common">Oriental melon</name>
    <dbReference type="NCBI Taxonomy" id="1194695"/>
    <lineage>
        <taxon>Eukaryota</taxon>
        <taxon>Viridiplantae</taxon>
        <taxon>Streptophyta</taxon>
        <taxon>Embryophyta</taxon>
        <taxon>Tracheophyta</taxon>
        <taxon>Spermatophyta</taxon>
        <taxon>Magnoliopsida</taxon>
        <taxon>eudicotyledons</taxon>
        <taxon>Gunneridae</taxon>
        <taxon>Pentapetalae</taxon>
        <taxon>rosids</taxon>
        <taxon>fabids</taxon>
        <taxon>Cucurbitales</taxon>
        <taxon>Cucurbitaceae</taxon>
        <taxon>Benincaseae</taxon>
        <taxon>Cucumis</taxon>
    </lineage>
</organism>
<dbReference type="Proteomes" id="UP000321393">
    <property type="component" value="Unassembled WGS sequence"/>
</dbReference>
<evidence type="ECO:0000313" key="4">
    <source>
        <dbReference type="Proteomes" id="UP000321947"/>
    </source>
</evidence>
<name>A0A5D3B8X7_CUCMM</name>
<protein>
    <submittedName>
        <fullName evidence="2">Uncharacterized protein</fullName>
    </submittedName>
</protein>
<evidence type="ECO:0000313" key="1">
    <source>
        <dbReference type="EMBL" id="KAA0063473.1"/>
    </source>
</evidence>
<proteinExistence type="predicted"/>
<dbReference type="EMBL" id="SSTE01002667">
    <property type="protein sequence ID" value="KAA0063473.1"/>
    <property type="molecule type" value="Genomic_DNA"/>
</dbReference>
<dbReference type="EMBL" id="SSTD01020080">
    <property type="protein sequence ID" value="TYJ95753.1"/>
    <property type="molecule type" value="Genomic_DNA"/>
</dbReference>
<sequence>MSKAKPRDYPYAHKDGRVVKLDAGQKDGWKIEVDVGHEDGKRDCLEEEHQGYFEPSIEGMSRIRSRYASSPSVD</sequence>
<reference evidence="3 4" key="1">
    <citation type="submission" date="2019-08" db="EMBL/GenBank/DDBJ databases">
        <title>Draft genome sequences of two oriental melons (Cucumis melo L. var makuwa).</title>
        <authorList>
            <person name="Kwon S.-Y."/>
        </authorList>
    </citation>
    <scope>NUCLEOTIDE SEQUENCE [LARGE SCALE GENOMIC DNA]</scope>
    <source>
        <strain evidence="4">cv. Chang Bougi</strain>
        <strain evidence="3">cv. SW 3</strain>
        <tissue evidence="2">Leaf</tissue>
    </source>
</reference>
<comment type="caution">
    <text evidence="2">The sequence shown here is derived from an EMBL/GenBank/DDBJ whole genome shotgun (WGS) entry which is preliminary data.</text>
</comment>
<gene>
    <name evidence="2" type="ORF">E5676_scaffold110G00100</name>
    <name evidence="1" type="ORF">E6C27_scaffold977G00610</name>
</gene>
<accession>A0A5D3B8X7</accession>
<evidence type="ECO:0000313" key="3">
    <source>
        <dbReference type="Proteomes" id="UP000321393"/>
    </source>
</evidence>
<evidence type="ECO:0000313" key="2">
    <source>
        <dbReference type="EMBL" id="TYJ95753.1"/>
    </source>
</evidence>
<dbReference type="AlphaFoldDB" id="A0A5D3B8X7"/>
<dbReference type="Proteomes" id="UP000321947">
    <property type="component" value="Unassembled WGS sequence"/>
</dbReference>